<name>A0ABU0E3N5_9FIRM</name>
<proteinExistence type="predicted"/>
<keyword evidence="2" id="KW-1185">Reference proteome</keyword>
<gene>
    <name evidence="1" type="ORF">J2S15_002101</name>
</gene>
<reference evidence="1 2" key="1">
    <citation type="submission" date="2023-07" db="EMBL/GenBank/DDBJ databases">
        <title>Genomic Encyclopedia of Type Strains, Phase IV (KMG-IV): sequencing the most valuable type-strain genomes for metagenomic binning, comparative biology and taxonomic classification.</title>
        <authorList>
            <person name="Goeker M."/>
        </authorList>
    </citation>
    <scope>NUCLEOTIDE SEQUENCE [LARGE SCALE GENOMIC DNA]</scope>
    <source>
        <strain evidence="1 2">DSM 16784</strain>
    </source>
</reference>
<organism evidence="1 2">
    <name type="scientific">Breznakia pachnodae</name>
    <dbReference type="NCBI Taxonomy" id="265178"/>
    <lineage>
        <taxon>Bacteria</taxon>
        <taxon>Bacillati</taxon>
        <taxon>Bacillota</taxon>
        <taxon>Erysipelotrichia</taxon>
        <taxon>Erysipelotrichales</taxon>
        <taxon>Erysipelotrichaceae</taxon>
        <taxon>Breznakia</taxon>
    </lineage>
</organism>
<dbReference type="InterPro" id="IPR015943">
    <property type="entry name" value="WD40/YVTN_repeat-like_dom_sf"/>
</dbReference>
<protein>
    <recommendedName>
        <fullName evidence="3">DUF5050 domain-containing protein</fullName>
    </recommendedName>
</protein>
<accession>A0ABU0E3N5</accession>
<dbReference type="RefSeq" id="WP_307408003.1">
    <property type="nucleotide sequence ID" value="NZ_JAUSUR010000003.1"/>
</dbReference>
<dbReference type="Proteomes" id="UP001230220">
    <property type="component" value="Unassembled WGS sequence"/>
</dbReference>
<comment type="caution">
    <text evidence="1">The sequence shown here is derived from an EMBL/GenBank/DDBJ whole genome shotgun (WGS) entry which is preliminary data.</text>
</comment>
<evidence type="ECO:0000313" key="1">
    <source>
        <dbReference type="EMBL" id="MDQ0361354.1"/>
    </source>
</evidence>
<dbReference type="InterPro" id="IPR011047">
    <property type="entry name" value="Quinoprotein_ADH-like_sf"/>
</dbReference>
<dbReference type="SUPFAM" id="SSF50998">
    <property type="entry name" value="Quinoprotein alcohol dehydrogenase-like"/>
    <property type="match status" value="1"/>
</dbReference>
<dbReference type="Gene3D" id="2.130.10.10">
    <property type="entry name" value="YVTN repeat-like/Quinoprotein amine dehydrogenase"/>
    <property type="match status" value="1"/>
</dbReference>
<evidence type="ECO:0000313" key="2">
    <source>
        <dbReference type="Proteomes" id="UP001230220"/>
    </source>
</evidence>
<dbReference type="EMBL" id="JAUSUR010000003">
    <property type="protein sequence ID" value="MDQ0361354.1"/>
    <property type="molecule type" value="Genomic_DNA"/>
</dbReference>
<sequence length="244" mass="28817">MKTKWSHHLYSYLNKQDSVNWNVSFTINNEELYVNTSERILKTIETADNKIAHVFSGEYVVKKIHLNITDGKIITIDKKVSSSINRKTTKIISPDSKHYYFDEYDVFMSAKWTMSCRNVKTDEIIWNRNIRHWLYTEVEHKSGILYFSTQGNGGLFYALCLATGEILFSYSNSAVEYYWIKDNILICDKNQYWILIDKQNGFVIDKCPVPGDLLYVNDNYIYLLYKKYNRSNRTYESNLCCIEL</sequence>
<evidence type="ECO:0008006" key="3">
    <source>
        <dbReference type="Google" id="ProtNLM"/>
    </source>
</evidence>